<evidence type="ECO:0000313" key="2">
    <source>
        <dbReference type="EMBL" id="TKA81921.1"/>
    </source>
</evidence>
<evidence type="ECO:0000313" key="3">
    <source>
        <dbReference type="Proteomes" id="UP000308768"/>
    </source>
</evidence>
<dbReference type="AlphaFoldDB" id="A0A4U0XYW3"/>
<dbReference type="EMBL" id="NAJN01000011">
    <property type="protein sequence ID" value="TKA81921.1"/>
    <property type="molecule type" value="Genomic_DNA"/>
</dbReference>
<evidence type="ECO:0000256" key="1">
    <source>
        <dbReference type="SAM" id="MobiDB-lite"/>
    </source>
</evidence>
<sequence>MTNSLNGINGASEAVNPLDSSSKLRQPSPGVQLEPAHPQQRILPGDSATTRAEKIERNGSHEQNNDDGDGSPPAKRQKVDTSGILGPSEPRISYMCLEAGLQSAIQETTTQ</sequence>
<accession>A0A4U0XYW3</accession>
<reference evidence="2 3" key="1">
    <citation type="submission" date="2017-03" db="EMBL/GenBank/DDBJ databases">
        <title>Genomes of endolithic fungi from Antarctica.</title>
        <authorList>
            <person name="Coleine C."/>
            <person name="Masonjones S."/>
            <person name="Stajich J.E."/>
        </authorList>
    </citation>
    <scope>NUCLEOTIDE SEQUENCE [LARGE SCALE GENOMIC DNA]</scope>
    <source>
        <strain evidence="2 3">CCFEE 5187</strain>
    </source>
</reference>
<feature type="region of interest" description="Disordered" evidence="1">
    <location>
        <begin position="1"/>
        <end position="91"/>
    </location>
</feature>
<dbReference type="OrthoDB" id="259935at2759"/>
<feature type="compositionally biased region" description="Basic and acidic residues" evidence="1">
    <location>
        <begin position="51"/>
        <end position="64"/>
    </location>
</feature>
<dbReference type="STRING" id="331657.A0A4U0XYW3"/>
<proteinExistence type="predicted"/>
<organism evidence="2 3">
    <name type="scientific">Cryomyces minteri</name>
    <dbReference type="NCBI Taxonomy" id="331657"/>
    <lineage>
        <taxon>Eukaryota</taxon>
        <taxon>Fungi</taxon>
        <taxon>Dikarya</taxon>
        <taxon>Ascomycota</taxon>
        <taxon>Pezizomycotina</taxon>
        <taxon>Dothideomycetes</taxon>
        <taxon>Dothideomycetes incertae sedis</taxon>
        <taxon>Cryomyces</taxon>
    </lineage>
</organism>
<keyword evidence="3" id="KW-1185">Reference proteome</keyword>
<dbReference type="Proteomes" id="UP000308768">
    <property type="component" value="Unassembled WGS sequence"/>
</dbReference>
<name>A0A4U0XYW3_9PEZI</name>
<gene>
    <name evidence="2" type="ORF">B0A49_00154</name>
</gene>
<comment type="caution">
    <text evidence="2">The sequence shown here is derived from an EMBL/GenBank/DDBJ whole genome shotgun (WGS) entry which is preliminary data.</text>
</comment>
<protein>
    <submittedName>
        <fullName evidence="2">Uncharacterized protein</fullName>
    </submittedName>
</protein>